<dbReference type="InterPro" id="IPR038084">
    <property type="entry name" value="PduO/GlcC-like_sf"/>
</dbReference>
<name>A0A4V3APG4_9HYPH</name>
<dbReference type="SUPFAM" id="SSF143744">
    <property type="entry name" value="GlcG-like"/>
    <property type="match status" value="1"/>
</dbReference>
<dbReference type="NCBIfam" id="NF002696">
    <property type="entry name" value="PRK02487.1-5"/>
    <property type="match status" value="1"/>
</dbReference>
<dbReference type="AlphaFoldDB" id="A0A4V3APG4"/>
<dbReference type="RefSeq" id="WP_133315514.1">
    <property type="nucleotide sequence ID" value="NZ_SMTL01000002.1"/>
</dbReference>
<sequence>MGIEEDLARIAEQETALVFERFDLATAWDLGSRLRTLAQERQLGVAIDVRLHSMPAFYTALPGSTADNEAWVRRKRNLVLRFFQSSYAIGRKLALQDTTLEDKFGLSAADYAAHGGSFPIKVAGVGCIGAVTVSGLPQRDDHNLVVEVLAAMLGRDFATLTLG</sequence>
<dbReference type="PANTHER" id="PTHR28255:SF1">
    <property type="entry name" value="UPF0303 PROTEIN YBR137W"/>
    <property type="match status" value="1"/>
</dbReference>
<proteinExistence type="inferred from homology"/>
<protein>
    <recommendedName>
        <fullName evidence="1">UPF0303 protein E2F50_07530</fullName>
    </recommendedName>
</protein>
<accession>A0A4V3APG4</accession>
<dbReference type="Proteomes" id="UP000295238">
    <property type="component" value="Unassembled WGS sequence"/>
</dbReference>
<reference evidence="2 3" key="1">
    <citation type="submission" date="2019-03" db="EMBL/GenBank/DDBJ databases">
        <title>Rhizobium sp. nov., an bacterium isolated from biocrust in Mu Us Desert.</title>
        <authorList>
            <person name="Lixiong L."/>
        </authorList>
    </citation>
    <scope>NUCLEOTIDE SEQUENCE [LARGE SCALE GENOMIC DNA]</scope>
    <source>
        <strain evidence="2 3">SPY-1</strain>
    </source>
</reference>
<dbReference type="InterPro" id="IPR010371">
    <property type="entry name" value="YBR137W-like"/>
</dbReference>
<evidence type="ECO:0000256" key="1">
    <source>
        <dbReference type="HAMAP-Rule" id="MF_00761"/>
    </source>
</evidence>
<dbReference type="EMBL" id="SMTL01000002">
    <property type="protein sequence ID" value="TDK36765.1"/>
    <property type="molecule type" value="Genomic_DNA"/>
</dbReference>
<comment type="caution">
    <text evidence="2">The sequence shown here is derived from an EMBL/GenBank/DDBJ whole genome shotgun (WGS) entry which is preliminary data.</text>
</comment>
<dbReference type="OrthoDB" id="9815315at2"/>
<dbReference type="Pfam" id="PF03928">
    <property type="entry name" value="HbpS-like"/>
    <property type="match status" value="1"/>
</dbReference>
<gene>
    <name evidence="2" type="ORF">E2F50_07530</name>
</gene>
<dbReference type="Gene3D" id="3.30.450.150">
    <property type="entry name" value="Haem-degrading domain"/>
    <property type="match status" value="1"/>
</dbReference>
<evidence type="ECO:0000313" key="3">
    <source>
        <dbReference type="Proteomes" id="UP000295238"/>
    </source>
</evidence>
<keyword evidence="3" id="KW-1185">Reference proteome</keyword>
<dbReference type="PANTHER" id="PTHR28255">
    <property type="match status" value="1"/>
</dbReference>
<dbReference type="InterPro" id="IPR005624">
    <property type="entry name" value="PduO/GlcC-like"/>
</dbReference>
<evidence type="ECO:0000313" key="2">
    <source>
        <dbReference type="EMBL" id="TDK36765.1"/>
    </source>
</evidence>
<dbReference type="HAMAP" id="MF_00761">
    <property type="entry name" value="UPF0303"/>
    <property type="match status" value="1"/>
</dbReference>
<comment type="similarity">
    <text evidence="1">Belongs to the UPF0303 family.</text>
</comment>
<organism evidence="2 3">
    <name type="scientific">Rhizobium deserti</name>
    <dbReference type="NCBI Taxonomy" id="2547961"/>
    <lineage>
        <taxon>Bacteria</taxon>
        <taxon>Pseudomonadati</taxon>
        <taxon>Pseudomonadota</taxon>
        <taxon>Alphaproteobacteria</taxon>
        <taxon>Hyphomicrobiales</taxon>
        <taxon>Rhizobiaceae</taxon>
        <taxon>Rhizobium/Agrobacterium group</taxon>
        <taxon>Rhizobium</taxon>
    </lineage>
</organism>
<dbReference type="PIRSF" id="PIRSF008757">
    <property type="entry name" value="UCP008757"/>
    <property type="match status" value="1"/>
</dbReference>